<evidence type="ECO:0000259" key="5">
    <source>
        <dbReference type="Pfam" id="PF01191"/>
    </source>
</evidence>
<dbReference type="InterPro" id="IPR020608">
    <property type="entry name" value="RNA_pol_subH/Rpb5_CS"/>
</dbReference>
<reference evidence="7" key="1">
    <citation type="journal article" date="2016" name="Nat. Genet.">
        <title>A high-quality carrot genome assembly provides new insights into carotenoid accumulation and asterid genome evolution.</title>
        <authorList>
            <person name="Iorizzo M."/>
            <person name="Ellison S."/>
            <person name="Senalik D."/>
            <person name="Zeng P."/>
            <person name="Satapoomin P."/>
            <person name="Huang J."/>
            <person name="Bowman M."/>
            <person name="Iovene M."/>
            <person name="Sanseverino W."/>
            <person name="Cavagnaro P."/>
            <person name="Yildiz M."/>
            <person name="Macko-Podgorni A."/>
            <person name="Moranska E."/>
            <person name="Grzebelus E."/>
            <person name="Grzebelus D."/>
            <person name="Ashrafi H."/>
            <person name="Zheng Z."/>
            <person name="Cheng S."/>
            <person name="Spooner D."/>
            <person name="Van Deynze A."/>
            <person name="Simon P."/>
        </authorList>
    </citation>
    <scope>NUCLEOTIDE SEQUENCE [LARGE SCALE GENOMIC DNA]</scope>
    <source>
        <tissue evidence="7">Leaf</tissue>
    </source>
</reference>
<feature type="domain" description="RNA polymerase subunit H/Rpb5 C-terminal" evidence="5">
    <location>
        <begin position="117"/>
        <end position="189"/>
    </location>
</feature>
<dbReference type="GO" id="GO:0003677">
    <property type="term" value="F:DNA binding"/>
    <property type="evidence" value="ECO:0007669"/>
    <property type="project" value="InterPro"/>
</dbReference>
<dbReference type="Gene3D" id="3.40.1340.10">
    <property type="entry name" value="RNA polymerase, Rpb5, N-terminal domain"/>
    <property type="match status" value="2"/>
</dbReference>
<evidence type="ECO:0000256" key="3">
    <source>
        <dbReference type="ARBA" id="ARBA00023242"/>
    </source>
</evidence>
<dbReference type="InterPro" id="IPR000783">
    <property type="entry name" value="RNA_pol_subH/Rpb5_C"/>
</dbReference>
<dbReference type="GO" id="GO:0005665">
    <property type="term" value="C:RNA polymerase II, core complex"/>
    <property type="evidence" value="ECO:0007669"/>
    <property type="project" value="TreeGrafter"/>
</dbReference>
<evidence type="ECO:0000313" key="7">
    <source>
        <dbReference type="EMBL" id="KZM83891.1"/>
    </source>
</evidence>
<dbReference type="SUPFAM" id="SSF53036">
    <property type="entry name" value="Eukaryotic RPB5 N-terminal domain"/>
    <property type="match status" value="1"/>
</dbReference>
<dbReference type="GO" id="GO:0005666">
    <property type="term" value="C:RNA polymerase III complex"/>
    <property type="evidence" value="ECO:0007669"/>
    <property type="project" value="TreeGrafter"/>
</dbReference>
<dbReference type="HAMAP" id="MF_00025">
    <property type="entry name" value="RNApol_Rpo5_RPB5"/>
    <property type="match status" value="1"/>
</dbReference>
<dbReference type="NCBIfam" id="NF007129">
    <property type="entry name" value="PRK09570.1"/>
    <property type="match status" value="1"/>
</dbReference>
<dbReference type="Gramene" id="KZM83891">
    <property type="protein sequence ID" value="KZM83891"/>
    <property type="gene ID" value="DCAR_028687"/>
</dbReference>
<dbReference type="PROSITE" id="PS01110">
    <property type="entry name" value="RNA_POL_H_23KD"/>
    <property type="match status" value="1"/>
</dbReference>
<dbReference type="InterPro" id="IPR036710">
    <property type="entry name" value="RNA_pol_Rpb5_N_sf"/>
</dbReference>
<dbReference type="STRING" id="79200.A0A175YL75"/>
<comment type="subcellular location">
    <subcellularLocation>
        <location evidence="1">Nucleus</location>
    </subcellularLocation>
</comment>
<dbReference type="PANTHER" id="PTHR10535">
    <property type="entry name" value="DNA-DIRECTED RNA POLYMERASES I, II, AND III SUBUNIT RPABC1"/>
    <property type="match status" value="1"/>
</dbReference>
<dbReference type="InterPro" id="IPR014381">
    <property type="entry name" value="Arch_Rpo5/euc_Rpb5"/>
</dbReference>
<dbReference type="GO" id="GO:0006362">
    <property type="term" value="P:transcription elongation by RNA polymerase I"/>
    <property type="evidence" value="ECO:0007669"/>
    <property type="project" value="TreeGrafter"/>
</dbReference>
<dbReference type="InterPro" id="IPR035913">
    <property type="entry name" value="RPB5-like_sf"/>
</dbReference>
<feature type="domain" description="RNA polymerase Rpb5 N-terminal" evidence="6">
    <location>
        <begin position="5"/>
        <end position="43"/>
    </location>
</feature>
<comment type="caution">
    <text evidence="7">The sequence shown here is derived from an EMBL/GenBank/DDBJ whole genome shotgun (WGS) entry which is preliminary data.</text>
</comment>
<dbReference type="SUPFAM" id="SSF55287">
    <property type="entry name" value="RPB5-like RNA polymerase subunit"/>
    <property type="match status" value="1"/>
</dbReference>
<dbReference type="Pfam" id="PF01191">
    <property type="entry name" value="RNA_pol_Rpb5_C"/>
    <property type="match status" value="1"/>
</dbReference>
<evidence type="ECO:0008006" key="8">
    <source>
        <dbReference type="Google" id="ProtNLM"/>
    </source>
</evidence>
<keyword evidence="3" id="KW-0539">Nucleus</keyword>
<organism evidence="7">
    <name type="scientific">Daucus carota subsp. sativus</name>
    <name type="common">Carrot</name>
    <dbReference type="NCBI Taxonomy" id="79200"/>
    <lineage>
        <taxon>Eukaryota</taxon>
        <taxon>Viridiplantae</taxon>
        <taxon>Streptophyta</taxon>
        <taxon>Embryophyta</taxon>
        <taxon>Tracheophyta</taxon>
        <taxon>Spermatophyta</taxon>
        <taxon>Magnoliopsida</taxon>
        <taxon>eudicotyledons</taxon>
        <taxon>Gunneridae</taxon>
        <taxon>Pentapetalae</taxon>
        <taxon>asterids</taxon>
        <taxon>campanulids</taxon>
        <taxon>Apiales</taxon>
        <taxon>Apiaceae</taxon>
        <taxon>Apioideae</taxon>
        <taxon>Scandiceae</taxon>
        <taxon>Daucinae</taxon>
        <taxon>Daucus</taxon>
        <taxon>Daucus sect. Daucus</taxon>
    </lineage>
</organism>
<dbReference type="OMA" id="HIVMSKE"/>
<gene>
    <name evidence="7" type="ORF">DCAR_028687</name>
</gene>
<protein>
    <recommendedName>
        <fullName evidence="8">RNA polymerase subunit H/Rpb5 C-terminal domain-containing protein</fullName>
    </recommendedName>
</protein>
<sequence length="190" mass="22629">MTMTEEEVGRLYRIRRTVMQMLEDRGYLVVEAEKEMRHHLFANNKWFHLDQIYVFYPEEAKVGVKTMKTYTNRMKSENVFRAILVVQQSLTPFARSCQAEISSKFQLEVFQEHELLVNIKEHVLVPEHQVLTPEEKKELLDRYTVRETQLPRIQLTDPVARYYGLTRGQVVKIIRPSETAGRYVTYRYVV</sequence>
<keyword evidence="2" id="KW-0804">Transcription</keyword>
<dbReference type="Gene3D" id="3.90.940.20">
    <property type="entry name" value="RPB5-like RNA polymerase subunit"/>
    <property type="match status" value="1"/>
</dbReference>
<dbReference type="GO" id="GO:0006366">
    <property type="term" value="P:transcription by RNA polymerase II"/>
    <property type="evidence" value="ECO:0007669"/>
    <property type="project" value="TreeGrafter"/>
</dbReference>
<name>A0A175YL75_DAUCS</name>
<comment type="similarity">
    <text evidence="4">Belongs to the archaeal Rpo5/eukaryotic RPB5 RNA polymerase subunit family.</text>
</comment>
<dbReference type="GO" id="GO:0042797">
    <property type="term" value="P:tRNA transcription by RNA polymerase III"/>
    <property type="evidence" value="ECO:0007669"/>
    <property type="project" value="TreeGrafter"/>
</dbReference>
<evidence type="ECO:0000256" key="4">
    <source>
        <dbReference type="ARBA" id="ARBA00025765"/>
    </source>
</evidence>
<evidence type="ECO:0000256" key="2">
    <source>
        <dbReference type="ARBA" id="ARBA00023163"/>
    </source>
</evidence>
<dbReference type="PANTHER" id="PTHR10535:SF0">
    <property type="entry name" value="DNA-DIRECTED RNA POLYMERASES I, II, AND III SUBUNIT RPABC1"/>
    <property type="match status" value="1"/>
</dbReference>
<proteinExistence type="inferred from homology"/>
<dbReference type="GO" id="GO:0005736">
    <property type="term" value="C:RNA polymerase I complex"/>
    <property type="evidence" value="ECO:0007669"/>
    <property type="project" value="TreeGrafter"/>
</dbReference>
<dbReference type="FunFam" id="3.90.940.20:FF:000001">
    <property type="entry name" value="DNA-directed RNA polymerases I, II, and III subunit RPABC1"/>
    <property type="match status" value="1"/>
</dbReference>
<dbReference type="Pfam" id="PF03871">
    <property type="entry name" value="RNA_pol_Rpb5_N"/>
    <property type="match status" value="1"/>
</dbReference>
<dbReference type="InterPro" id="IPR005571">
    <property type="entry name" value="RNA_pol_Rpb5_N"/>
</dbReference>
<dbReference type="EMBL" id="LNRQ01000008">
    <property type="protein sequence ID" value="KZM83891.1"/>
    <property type="molecule type" value="Genomic_DNA"/>
</dbReference>
<accession>A0A175YL75</accession>
<evidence type="ECO:0000259" key="6">
    <source>
        <dbReference type="Pfam" id="PF03871"/>
    </source>
</evidence>
<dbReference type="GO" id="GO:0003899">
    <property type="term" value="F:DNA-directed RNA polymerase activity"/>
    <property type="evidence" value="ECO:0007669"/>
    <property type="project" value="InterPro"/>
</dbReference>
<evidence type="ECO:0000256" key="1">
    <source>
        <dbReference type="ARBA" id="ARBA00004123"/>
    </source>
</evidence>
<dbReference type="PIRSF" id="PIRSF000747">
    <property type="entry name" value="RPB5"/>
    <property type="match status" value="1"/>
</dbReference>
<dbReference type="AlphaFoldDB" id="A0A175YL75"/>